<dbReference type="GO" id="GO:0009982">
    <property type="term" value="F:pseudouridine synthase activity"/>
    <property type="evidence" value="ECO:0007669"/>
    <property type="project" value="InterPro"/>
</dbReference>
<dbReference type="InterPro" id="IPR001656">
    <property type="entry name" value="PsdUridine_synth_TruD"/>
</dbReference>
<gene>
    <name evidence="5" type="ORF">QBC38DRAFT_440535</name>
</gene>
<feature type="compositionally biased region" description="Polar residues" evidence="3">
    <location>
        <begin position="707"/>
        <end position="717"/>
    </location>
</feature>
<dbReference type="Pfam" id="PF01142">
    <property type="entry name" value="TruD"/>
    <property type="match status" value="2"/>
</dbReference>
<dbReference type="SUPFAM" id="SSF55120">
    <property type="entry name" value="Pseudouridine synthase"/>
    <property type="match status" value="1"/>
</dbReference>
<dbReference type="PANTHER" id="PTHR13326">
    <property type="entry name" value="TRNA PSEUDOURIDINE SYNTHASE D"/>
    <property type="match status" value="1"/>
</dbReference>
<dbReference type="PANTHER" id="PTHR13326:SF21">
    <property type="entry name" value="PSEUDOURIDYLATE SYNTHASE PUS7L"/>
    <property type="match status" value="1"/>
</dbReference>
<dbReference type="GO" id="GO:0001522">
    <property type="term" value="P:pseudouridine synthesis"/>
    <property type="evidence" value="ECO:0007669"/>
    <property type="project" value="InterPro"/>
</dbReference>
<feature type="region of interest" description="Disordered" evidence="3">
    <location>
        <begin position="758"/>
        <end position="782"/>
    </location>
</feature>
<name>A0AAN7BWP0_9PEZI</name>
<reference evidence="5" key="1">
    <citation type="journal article" date="2023" name="Mol. Phylogenet. Evol.">
        <title>Genome-scale phylogeny and comparative genomics of the fungal order Sordariales.</title>
        <authorList>
            <person name="Hensen N."/>
            <person name="Bonometti L."/>
            <person name="Westerberg I."/>
            <person name="Brannstrom I.O."/>
            <person name="Guillou S."/>
            <person name="Cros-Aarteil S."/>
            <person name="Calhoun S."/>
            <person name="Haridas S."/>
            <person name="Kuo A."/>
            <person name="Mondo S."/>
            <person name="Pangilinan J."/>
            <person name="Riley R."/>
            <person name="LaButti K."/>
            <person name="Andreopoulos B."/>
            <person name="Lipzen A."/>
            <person name="Chen C."/>
            <person name="Yan M."/>
            <person name="Daum C."/>
            <person name="Ng V."/>
            <person name="Clum A."/>
            <person name="Steindorff A."/>
            <person name="Ohm R.A."/>
            <person name="Martin F."/>
            <person name="Silar P."/>
            <person name="Natvig D.O."/>
            <person name="Lalanne C."/>
            <person name="Gautier V."/>
            <person name="Ament-Velasquez S.L."/>
            <person name="Kruys A."/>
            <person name="Hutchinson M.I."/>
            <person name="Powell A.J."/>
            <person name="Barry K."/>
            <person name="Miller A.N."/>
            <person name="Grigoriev I.V."/>
            <person name="Debuchy R."/>
            <person name="Gladieux P."/>
            <person name="Hiltunen Thoren M."/>
            <person name="Johannesson H."/>
        </authorList>
    </citation>
    <scope>NUCLEOTIDE SEQUENCE</scope>
    <source>
        <strain evidence="5">CBS 990.96</strain>
    </source>
</reference>
<protein>
    <submittedName>
        <fullName evidence="5">Pseudouridine synthase</fullName>
    </submittedName>
</protein>
<comment type="similarity">
    <text evidence="1">Belongs to the pseudouridine synthase TruD family.</text>
</comment>
<accession>A0AAN7BWP0</accession>
<dbReference type="GO" id="GO:0003723">
    <property type="term" value="F:RNA binding"/>
    <property type="evidence" value="ECO:0007669"/>
    <property type="project" value="InterPro"/>
</dbReference>
<dbReference type="GO" id="GO:0005634">
    <property type="term" value="C:nucleus"/>
    <property type="evidence" value="ECO:0007669"/>
    <property type="project" value="TreeGrafter"/>
</dbReference>
<dbReference type="PROSITE" id="PS50984">
    <property type="entry name" value="TRUD"/>
    <property type="match status" value="1"/>
</dbReference>
<dbReference type="CDD" id="cd02576">
    <property type="entry name" value="PseudoU_synth_ScPUS7"/>
    <property type="match status" value="1"/>
</dbReference>
<sequence length="989" mass="111597">MAARPGNHLPTVRADTEKNLGILLRSSPLNFGWVADTRKRYTDFLVYEIKKDGTVIHLYDYEEIKGSAQPDKTENKRDSNSSDSLALVLRAETPQPSPELVTEITSDDREKLVKLVGVRATEELVQFDQRIQSKKPMSYAERTVIFDAGTDRTQRTLTHQEIRRIFHSRMETTSDNTGRITTTQAKWTTAKRNNNKNNRTNFNHGAHREERPERSNNPRAHELSQSWSQVGGDYLHMTLYKENKDTMEAVNTIARLMKIKSSLFGFAGTKDRRAATTQRISVHHQKAAQLLWLNTRLDLVKIGDFSYSKKPLQLGDHGGNEFVITLKNCHPQNGYSCSVAQRLRMVQQAVECGLSYLKHHGYINYFGLQRFGTYTIGTHLLGLKILQGDFEGFVDDVMHVDEFYIQEAFNRTAPQALAPNTARRTPDNNRDDVERARAITLWKTTRQANKALEVLPKRFSSETALIRHLGKNPKDFTGAILSITRGLRQMYLHAYQSYVWNHVATYRWSTYGSKVVVGDLILVNGTRSKSPDGEVEVYDDLDGEVKDFAEAYALTAEDLATNQYTIFDVVLPLAGYDVLYPQNDVGKFYIEFMSKDGIDPREMRRKNREFSLSGAYRHLLGRFITEPQYAIRAYIDDTEQMYPTDLDFATHKKKLAQQAEVKARLGVQSSSAKGWADFAANPAVYDEAIDKEAEAQRRRKAEEEPSSSKMTVTNERWVQTGIDGSSKRVKLARHQQQIEERDFVSNSPAAESVAESITAQASETATSIRDDDSICSPPGGAPLYPTPGGALYPTPRFVTAHSAPPPPFPALKTVKPGPLSISEAYYANGGDDPFGDAEEFGGFETPKGLEFILSKLPPEFKKFREERDAQRSLVVPSPEVTALANEFKKFHEERNTQPSFVVPSQEVTAQANDVKMNDIPGFPNDAVINGIRLPEWRTVADNPLLTLNEVDTENLDPRARKIAVILKFQLKQSNYATIVLRELMGNFTE</sequence>
<proteinExistence type="inferred from homology"/>
<evidence type="ECO:0000313" key="5">
    <source>
        <dbReference type="EMBL" id="KAK4230786.1"/>
    </source>
</evidence>
<dbReference type="InterPro" id="IPR042214">
    <property type="entry name" value="TruD_catalytic"/>
</dbReference>
<evidence type="ECO:0000256" key="1">
    <source>
        <dbReference type="ARBA" id="ARBA00007953"/>
    </source>
</evidence>
<dbReference type="EMBL" id="MU865296">
    <property type="protein sequence ID" value="KAK4230786.1"/>
    <property type="molecule type" value="Genomic_DNA"/>
</dbReference>
<feature type="region of interest" description="Disordered" evidence="3">
    <location>
        <begin position="189"/>
        <end position="225"/>
    </location>
</feature>
<evidence type="ECO:0000256" key="3">
    <source>
        <dbReference type="SAM" id="MobiDB-lite"/>
    </source>
</evidence>
<comment type="caution">
    <text evidence="5">The sequence shown here is derived from an EMBL/GenBank/DDBJ whole genome shotgun (WGS) entry which is preliminary data.</text>
</comment>
<evidence type="ECO:0000259" key="4">
    <source>
        <dbReference type="PROSITE" id="PS50984"/>
    </source>
</evidence>
<evidence type="ECO:0000256" key="2">
    <source>
        <dbReference type="ARBA" id="ARBA00023235"/>
    </source>
</evidence>
<evidence type="ECO:0000313" key="6">
    <source>
        <dbReference type="Proteomes" id="UP001301958"/>
    </source>
</evidence>
<dbReference type="Proteomes" id="UP001301958">
    <property type="component" value="Unassembled WGS sequence"/>
</dbReference>
<dbReference type="InterPro" id="IPR020103">
    <property type="entry name" value="PsdUridine_synth_cat_dom_sf"/>
</dbReference>
<feature type="compositionally biased region" description="Polar residues" evidence="3">
    <location>
        <begin position="758"/>
        <end position="767"/>
    </location>
</feature>
<organism evidence="5 6">
    <name type="scientific">Podospora fimiseda</name>
    <dbReference type="NCBI Taxonomy" id="252190"/>
    <lineage>
        <taxon>Eukaryota</taxon>
        <taxon>Fungi</taxon>
        <taxon>Dikarya</taxon>
        <taxon>Ascomycota</taxon>
        <taxon>Pezizomycotina</taxon>
        <taxon>Sordariomycetes</taxon>
        <taxon>Sordariomycetidae</taxon>
        <taxon>Sordariales</taxon>
        <taxon>Podosporaceae</taxon>
        <taxon>Podospora</taxon>
    </lineage>
</organism>
<dbReference type="AlphaFoldDB" id="A0AAN7BWP0"/>
<feature type="compositionally biased region" description="Low complexity" evidence="3">
    <location>
        <begin position="189"/>
        <end position="203"/>
    </location>
</feature>
<dbReference type="InterPro" id="IPR011760">
    <property type="entry name" value="PsdUridine_synth_TruD_insert"/>
</dbReference>
<keyword evidence="6" id="KW-1185">Reference proteome</keyword>
<dbReference type="Gene3D" id="3.30.2350.20">
    <property type="entry name" value="TruD, catalytic domain"/>
    <property type="match status" value="3"/>
</dbReference>
<reference evidence="5" key="2">
    <citation type="submission" date="2023-05" db="EMBL/GenBank/DDBJ databases">
        <authorList>
            <consortium name="Lawrence Berkeley National Laboratory"/>
            <person name="Steindorff A."/>
            <person name="Hensen N."/>
            <person name="Bonometti L."/>
            <person name="Westerberg I."/>
            <person name="Brannstrom I.O."/>
            <person name="Guillou S."/>
            <person name="Cros-Aarteil S."/>
            <person name="Calhoun S."/>
            <person name="Haridas S."/>
            <person name="Kuo A."/>
            <person name="Mondo S."/>
            <person name="Pangilinan J."/>
            <person name="Riley R."/>
            <person name="Labutti K."/>
            <person name="Andreopoulos B."/>
            <person name="Lipzen A."/>
            <person name="Chen C."/>
            <person name="Yanf M."/>
            <person name="Daum C."/>
            <person name="Ng V."/>
            <person name="Clum A."/>
            <person name="Ohm R."/>
            <person name="Martin F."/>
            <person name="Silar P."/>
            <person name="Natvig D."/>
            <person name="Lalanne C."/>
            <person name="Gautier V."/>
            <person name="Ament-Velasquez S.L."/>
            <person name="Kruys A."/>
            <person name="Hutchinson M.I."/>
            <person name="Powell A.J."/>
            <person name="Barry K."/>
            <person name="Miller A.N."/>
            <person name="Grigoriev I.V."/>
            <person name="Debuchy R."/>
            <person name="Gladieux P."/>
            <person name="Thoren M.H."/>
            <person name="Johannesson H."/>
        </authorList>
    </citation>
    <scope>NUCLEOTIDE SEQUENCE</scope>
    <source>
        <strain evidence="5">CBS 990.96</strain>
    </source>
</reference>
<feature type="domain" description="TRUD" evidence="4">
    <location>
        <begin position="361"/>
        <end position="622"/>
    </location>
</feature>
<keyword evidence="2" id="KW-0413">Isomerase</keyword>
<feature type="region of interest" description="Disordered" evidence="3">
    <location>
        <begin position="695"/>
        <end position="721"/>
    </location>
</feature>
<feature type="compositionally biased region" description="Basic and acidic residues" evidence="3">
    <location>
        <begin position="206"/>
        <end position="222"/>
    </location>
</feature>